<evidence type="ECO:0000313" key="2">
    <source>
        <dbReference type="EMBL" id="KAH9378868.1"/>
    </source>
</evidence>
<dbReference type="Proteomes" id="UP000821853">
    <property type="component" value="Unassembled WGS sequence"/>
</dbReference>
<accession>A0A9J6GX83</accession>
<evidence type="ECO:0000256" key="1">
    <source>
        <dbReference type="SAM" id="MobiDB-lite"/>
    </source>
</evidence>
<evidence type="ECO:0000313" key="3">
    <source>
        <dbReference type="Proteomes" id="UP000821853"/>
    </source>
</evidence>
<proteinExistence type="predicted"/>
<protein>
    <submittedName>
        <fullName evidence="2">Uncharacterized protein</fullName>
    </submittedName>
</protein>
<dbReference type="EMBL" id="JABSTR010000009">
    <property type="protein sequence ID" value="KAH9378868.1"/>
    <property type="molecule type" value="Genomic_DNA"/>
</dbReference>
<organism evidence="2 3">
    <name type="scientific">Haemaphysalis longicornis</name>
    <name type="common">Bush tick</name>
    <dbReference type="NCBI Taxonomy" id="44386"/>
    <lineage>
        <taxon>Eukaryota</taxon>
        <taxon>Metazoa</taxon>
        <taxon>Ecdysozoa</taxon>
        <taxon>Arthropoda</taxon>
        <taxon>Chelicerata</taxon>
        <taxon>Arachnida</taxon>
        <taxon>Acari</taxon>
        <taxon>Parasitiformes</taxon>
        <taxon>Ixodida</taxon>
        <taxon>Ixodoidea</taxon>
        <taxon>Ixodidae</taxon>
        <taxon>Haemaphysalinae</taxon>
        <taxon>Haemaphysalis</taxon>
    </lineage>
</organism>
<comment type="caution">
    <text evidence="2">The sequence shown here is derived from an EMBL/GenBank/DDBJ whole genome shotgun (WGS) entry which is preliminary data.</text>
</comment>
<keyword evidence="3" id="KW-1185">Reference proteome</keyword>
<reference evidence="2 3" key="1">
    <citation type="journal article" date="2020" name="Cell">
        <title>Large-Scale Comparative Analyses of Tick Genomes Elucidate Their Genetic Diversity and Vector Capacities.</title>
        <authorList>
            <consortium name="Tick Genome and Microbiome Consortium (TIGMIC)"/>
            <person name="Jia N."/>
            <person name="Wang J."/>
            <person name="Shi W."/>
            <person name="Du L."/>
            <person name="Sun Y."/>
            <person name="Zhan W."/>
            <person name="Jiang J.F."/>
            <person name="Wang Q."/>
            <person name="Zhang B."/>
            <person name="Ji P."/>
            <person name="Bell-Sakyi L."/>
            <person name="Cui X.M."/>
            <person name="Yuan T.T."/>
            <person name="Jiang B.G."/>
            <person name="Yang W.F."/>
            <person name="Lam T.T."/>
            <person name="Chang Q.C."/>
            <person name="Ding S.J."/>
            <person name="Wang X.J."/>
            <person name="Zhu J.G."/>
            <person name="Ruan X.D."/>
            <person name="Zhao L."/>
            <person name="Wei J.T."/>
            <person name="Ye R.Z."/>
            <person name="Que T.C."/>
            <person name="Du C.H."/>
            <person name="Zhou Y.H."/>
            <person name="Cheng J.X."/>
            <person name="Dai P.F."/>
            <person name="Guo W.B."/>
            <person name="Han X.H."/>
            <person name="Huang E.J."/>
            <person name="Li L.F."/>
            <person name="Wei W."/>
            <person name="Gao Y.C."/>
            <person name="Liu J.Z."/>
            <person name="Shao H.Z."/>
            <person name="Wang X."/>
            <person name="Wang C.C."/>
            <person name="Yang T.C."/>
            <person name="Huo Q.B."/>
            <person name="Li W."/>
            <person name="Chen H.Y."/>
            <person name="Chen S.E."/>
            <person name="Zhou L.G."/>
            <person name="Ni X.B."/>
            <person name="Tian J.H."/>
            <person name="Sheng Y."/>
            <person name="Liu T."/>
            <person name="Pan Y.S."/>
            <person name="Xia L.Y."/>
            <person name="Li J."/>
            <person name="Zhao F."/>
            <person name="Cao W.C."/>
        </authorList>
    </citation>
    <scope>NUCLEOTIDE SEQUENCE [LARGE SCALE GENOMIC DNA]</scope>
    <source>
        <strain evidence="2">HaeL-2018</strain>
    </source>
</reference>
<gene>
    <name evidence="2" type="ORF">HPB48_013437</name>
</gene>
<name>A0A9J6GX83_HAELO</name>
<feature type="region of interest" description="Disordered" evidence="1">
    <location>
        <begin position="1"/>
        <end position="22"/>
    </location>
</feature>
<dbReference type="VEuPathDB" id="VectorBase:HLOH_049721"/>
<sequence length="139" mass="15283">MGKIENKQSRRHGPERMGKGGGKDNIVFVCSGAPLAPADHVNLLMSKQTCPQSGPRLGVVSDKRRARRPQKHSIRWLTAVTKCRAGKAYSFHVVHGFRESWSLQQAECGARPARKTTQSDKAPVGDPAFLGHLFLISHC</sequence>
<dbReference type="AlphaFoldDB" id="A0A9J6GX83"/>